<dbReference type="RefSeq" id="WP_126610843.1">
    <property type="nucleotide sequence ID" value="NZ_CP034562.1"/>
</dbReference>
<proteinExistence type="predicted"/>
<dbReference type="InterPro" id="IPR051396">
    <property type="entry name" value="Bact_Antivir_Def_Nuclease"/>
</dbReference>
<keyword evidence="3" id="KW-1185">Reference proteome</keyword>
<reference evidence="2 3" key="1">
    <citation type="submission" date="2018-12" db="EMBL/GenBank/DDBJ databases">
        <title>Flammeovirga pectinis sp. nov., isolated from the gut of the Korean scallop, Patinopecten yessoensis.</title>
        <authorList>
            <person name="Bae J.-W."/>
            <person name="Jeong Y.-S."/>
            <person name="Kang W."/>
        </authorList>
    </citation>
    <scope>NUCLEOTIDE SEQUENCE [LARGE SCALE GENOMIC DNA]</scope>
    <source>
        <strain evidence="2 3">L12M1</strain>
    </source>
</reference>
<dbReference type="Pfam" id="PF13304">
    <property type="entry name" value="AAA_21"/>
    <property type="match status" value="1"/>
</dbReference>
<evidence type="ECO:0000313" key="2">
    <source>
        <dbReference type="EMBL" id="AZQ60874.1"/>
    </source>
</evidence>
<dbReference type="Gene3D" id="3.40.50.300">
    <property type="entry name" value="P-loop containing nucleotide triphosphate hydrolases"/>
    <property type="match status" value="1"/>
</dbReference>
<name>A0A3Q9FIE9_9BACT</name>
<dbReference type="InterPro" id="IPR027417">
    <property type="entry name" value="P-loop_NTPase"/>
</dbReference>
<organism evidence="2 3">
    <name type="scientific">Flammeovirga pectinis</name>
    <dbReference type="NCBI Taxonomy" id="2494373"/>
    <lineage>
        <taxon>Bacteria</taxon>
        <taxon>Pseudomonadati</taxon>
        <taxon>Bacteroidota</taxon>
        <taxon>Cytophagia</taxon>
        <taxon>Cytophagales</taxon>
        <taxon>Flammeovirgaceae</taxon>
        <taxon>Flammeovirga</taxon>
    </lineage>
</organism>
<sequence length="749" mass="88318">MKSFEIENFRTFKNKGYLKLNGVSILTGTNSSGKSSVIKLFKVLHNNISKKDNVDFFTRISELDYSLSSNFDYTPHFLGAMNNVISTNSKNPNSFNFNFNFFHEIFENLSFKMEYSKDNKSKLNNGILQSFSIYDSNCSSKELLLQVRINENFKNKTQDEIIQFLLNNNSKIILKGDINDSDIFHGQIKTEPYFEIKINTNNVYKLIDKVYSYAQDQHWAYEISRKLVFKEVLTKKEKSIRKKLADERGWSFDENFEGHDYITSPLDDYLKYWKVIDREGKTLKFSSEKNKFIDSYLDDKTGEEIFTKNLKISFNHKYRPFKKYSPLFTAFKYKIIPYVLIDEFTNEQNEFILDKNERIDFANSKHSTFFKKEEIYRFEDALEKYNNVYSLLFDLQNIEKEIIEKNININIDFQENQITSQKAFNKLYPYGLHDDIDEVKFLKDLLKEDKNFIKVPKYQEIYDTLINKKFEGIDDLDLIFKYNISHERLMSYIISEINGEINNKNDNHPFTKLFDVLLSSNNNFISTVSNFKFIDIIRGNIDRFYNDSSSQNNSFTKLLIEFSKAKNISDSDYNFINIWLQEFEIADELVINRDSNNSGTEIYLLKDKQKRILADLGYGISQFIPILLHIILNKEKVICIEEPEANLHPKLQSLLADLFVDAMKDYNIKFIIETHSEYLIRRLQYLVLKKDVDPQNISLNYFNANSKDSIYEINILEDGSLDKEFGEGFLDENKALVLSLFTGNYRNKN</sequence>
<evidence type="ECO:0000313" key="3">
    <source>
        <dbReference type="Proteomes" id="UP000267268"/>
    </source>
</evidence>
<dbReference type="AlphaFoldDB" id="A0A3Q9FIE9"/>
<dbReference type="GO" id="GO:0005524">
    <property type="term" value="F:ATP binding"/>
    <property type="evidence" value="ECO:0007669"/>
    <property type="project" value="InterPro"/>
</dbReference>
<dbReference type="InterPro" id="IPR003959">
    <property type="entry name" value="ATPase_AAA_core"/>
</dbReference>
<dbReference type="Proteomes" id="UP000267268">
    <property type="component" value="Chromosome 1"/>
</dbReference>
<accession>A0A3Q9FIE9</accession>
<dbReference type="GO" id="GO:0016887">
    <property type="term" value="F:ATP hydrolysis activity"/>
    <property type="evidence" value="ECO:0007669"/>
    <property type="project" value="InterPro"/>
</dbReference>
<dbReference type="KEGG" id="fll:EI427_01195"/>
<dbReference type="OrthoDB" id="9792800at2"/>
<gene>
    <name evidence="2" type="ORF">EI427_01195</name>
</gene>
<feature type="domain" description="ATPase AAA-type core" evidence="1">
    <location>
        <begin position="485"/>
        <end position="680"/>
    </location>
</feature>
<protein>
    <recommendedName>
        <fullName evidence="1">ATPase AAA-type core domain-containing protein</fullName>
    </recommendedName>
</protein>
<dbReference type="PANTHER" id="PTHR43581">
    <property type="entry name" value="ATP/GTP PHOSPHATASE"/>
    <property type="match status" value="1"/>
</dbReference>
<evidence type="ECO:0000259" key="1">
    <source>
        <dbReference type="Pfam" id="PF13304"/>
    </source>
</evidence>
<dbReference type="PANTHER" id="PTHR43581:SF2">
    <property type="entry name" value="EXCINUCLEASE ATPASE SUBUNIT"/>
    <property type="match status" value="1"/>
</dbReference>
<dbReference type="EMBL" id="CP034562">
    <property type="protein sequence ID" value="AZQ60874.1"/>
    <property type="molecule type" value="Genomic_DNA"/>
</dbReference>
<dbReference type="SUPFAM" id="SSF52540">
    <property type="entry name" value="P-loop containing nucleoside triphosphate hydrolases"/>
    <property type="match status" value="1"/>
</dbReference>